<proteinExistence type="predicted"/>
<name>A0A5N6XNQ7_9EURO</name>
<accession>A0A5N6XNQ7</accession>
<sequence length="88" mass="10214">MSNIVWSSFCIISEWVSQLNTIGTMYPAFSGLLSHYIRLVGIYTRLQPALKYLVCAVWWTNGTSCFMRRQVRRTIHQRPCLSVLAQML</sequence>
<dbReference type="AlphaFoldDB" id="A0A5N6XNQ7"/>
<protein>
    <submittedName>
        <fullName evidence="1">Uncharacterized protein</fullName>
    </submittedName>
</protein>
<dbReference type="EMBL" id="ML737242">
    <property type="protein sequence ID" value="KAE8334867.1"/>
    <property type="molecule type" value="Genomic_DNA"/>
</dbReference>
<reference evidence="1" key="1">
    <citation type="submission" date="2019-04" db="EMBL/GenBank/DDBJ databases">
        <title>Friends and foes A comparative genomics study of 23 Aspergillus species from section Flavi.</title>
        <authorList>
            <consortium name="DOE Joint Genome Institute"/>
            <person name="Kjaerbolling I."/>
            <person name="Vesth T."/>
            <person name="Frisvad J.C."/>
            <person name="Nybo J.L."/>
            <person name="Theobald S."/>
            <person name="Kildgaard S."/>
            <person name="Isbrandt T."/>
            <person name="Kuo A."/>
            <person name="Sato A."/>
            <person name="Lyhne E.K."/>
            <person name="Kogle M.E."/>
            <person name="Wiebenga A."/>
            <person name="Kun R.S."/>
            <person name="Lubbers R.J."/>
            <person name="Makela M.R."/>
            <person name="Barry K."/>
            <person name="Chovatia M."/>
            <person name="Clum A."/>
            <person name="Daum C."/>
            <person name="Haridas S."/>
            <person name="He G."/>
            <person name="LaButti K."/>
            <person name="Lipzen A."/>
            <person name="Mondo S."/>
            <person name="Riley R."/>
            <person name="Salamov A."/>
            <person name="Simmons B.A."/>
            <person name="Magnuson J.K."/>
            <person name="Henrissat B."/>
            <person name="Mortensen U.H."/>
            <person name="Larsen T.O."/>
            <person name="Devries R.P."/>
            <person name="Grigoriev I.V."/>
            <person name="Machida M."/>
            <person name="Baker S.E."/>
            <person name="Andersen M.R."/>
        </authorList>
    </citation>
    <scope>NUCLEOTIDE SEQUENCE</scope>
    <source>
        <strain evidence="1">CBS 117612</strain>
    </source>
</reference>
<evidence type="ECO:0000313" key="1">
    <source>
        <dbReference type="EMBL" id="KAE8334867.1"/>
    </source>
</evidence>
<feature type="non-terminal residue" evidence="1">
    <location>
        <position position="88"/>
    </location>
</feature>
<organism evidence="1">
    <name type="scientific">Aspergillus arachidicola</name>
    <dbReference type="NCBI Taxonomy" id="656916"/>
    <lineage>
        <taxon>Eukaryota</taxon>
        <taxon>Fungi</taxon>
        <taxon>Dikarya</taxon>
        <taxon>Ascomycota</taxon>
        <taxon>Pezizomycotina</taxon>
        <taxon>Eurotiomycetes</taxon>
        <taxon>Eurotiomycetidae</taxon>
        <taxon>Eurotiales</taxon>
        <taxon>Aspergillaceae</taxon>
        <taxon>Aspergillus</taxon>
        <taxon>Aspergillus subgen. Circumdati</taxon>
    </lineage>
</organism>
<dbReference type="Proteomes" id="UP000325558">
    <property type="component" value="Unassembled WGS sequence"/>
</dbReference>
<gene>
    <name evidence="1" type="ORF">BDV24DRAFT_145029</name>
</gene>